<evidence type="ECO:0000256" key="1">
    <source>
        <dbReference type="ARBA" id="ARBA00002550"/>
    </source>
</evidence>
<organism evidence="4 5">
    <name type="scientific">Blomia tropicalis</name>
    <name type="common">Mite</name>
    <dbReference type="NCBI Taxonomy" id="40697"/>
    <lineage>
        <taxon>Eukaryota</taxon>
        <taxon>Metazoa</taxon>
        <taxon>Ecdysozoa</taxon>
        <taxon>Arthropoda</taxon>
        <taxon>Chelicerata</taxon>
        <taxon>Arachnida</taxon>
        <taxon>Acari</taxon>
        <taxon>Acariformes</taxon>
        <taxon>Sarcoptiformes</taxon>
        <taxon>Astigmata</taxon>
        <taxon>Glycyphagoidea</taxon>
        <taxon>Echimyopodidae</taxon>
        <taxon>Blomia</taxon>
    </lineage>
</organism>
<proteinExistence type="inferred from homology"/>
<name>A0A9Q0MCJ4_BLOTA</name>
<evidence type="ECO:0000259" key="3">
    <source>
        <dbReference type="Pfam" id="PF19440"/>
    </source>
</evidence>
<dbReference type="InterPro" id="IPR019734">
    <property type="entry name" value="TPR_rpt"/>
</dbReference>
<dbReference type="Pfam" id="PF19440">
    <property type="entry name" value="TTC7_N"/>
    <property type="match status" value="2"/>
</dbReference>
<protein>
    <recommendedName>
        <fullName evidence="3">Tetratricopeptide repeat protein 7 N-terminal domain-containing protein</fullName>
    </recommendedName>
</protein>
<dbReference type="GO" id="GO:0072659">
    <property type="term" value="P:protein localization to plasma membrane"/>
    <property type="evidence" value="ECO:0007669"/>
    <property type="project" value="TreeGrafter"/>
</dbReference>
<evidence type="ECO:0000256" key="2">
    <source>
        <dbReference type="ARBA" id="ARBA00038251"/>
    </source>
</evidence>
<dbReference type="InterPro" id="IPR045819">
    <property type="entry name" value="TTC7_N"/>
</dbReference>
<comment type="caution">
    <text evidence="4">The sequence shown here is derived from an EMBL/GenBank/DDBJ whole genome shotgun (WGS) entry which is preliminary data.</text>
</comment>
<feature type="domain" description="Tetratricopeptide repeat protein 7 N-terminal" evidence="3">
    <location>
        <begin position="206"/>
        <end position="373"/>
    </location>
</feature>
<dbReference type="PANTHER" id="PTHR23083:SF464">
    <property type="entry name" value="TETRATRICOPEPTIDE REPEAT DOMAIN 7, ISOFORM A"/>
    <property type="match status" value="1"/>
</dbReference>
<dbReference type="OMA" id="EYYLACQ"/>
<dbReference type="GO" id="GO:0005886">
    <property type="term" value="C:plasma membrane"/>
    <property type="evidence" value="ECO:0007669"/>
    <property type="project" value="TreeGrafter"/>
</dbReference>
<accession>A0A9Q0MCJ4</accession>
<sequence length="877" mass="100886">MTSPKNRQQKSDMDIEKHREEGNWRRCLELAQQNGSVGGAEHANLQNFLTGEAKLEIFMEEISKKCLNNIKEISEIDKGGLEEAKTYLKRCLEGQTDSPLTMDANLLLAKAYYVSGDFHEALNYIRQSGIDTIVNIDKSLPLRVIKLIAESFSVKGMSLAKTSPRRKLKFIDHSFDLIDGYTNNTSNDISMPSRKDDSIEISHESYKAQIECLTKAANLAMRYVQNIEKLKGPYFLVNLGHILDSAIMKTHHVYINNGHLNEAIDYCRRMLNYCETSSTLNIRQILAKELSEILLKGVCRGTWKKPELSTTKSTSNPNSYQGNSLLIPNEYEEEIILLLMLSEVLVSRNVILERTLDFHEPRIHSLNNVLLIYFVENFERSMKFSYEVKHMWFQFALTMMESKKSSLRSLLLLKEVVRMDPVDPVPNLIAAKLCMTELGRHEEAIQLLNDAMDRYSKVAENKHRWYSHNQKTTMINNIREIYGEQQLLHQIHLMLGIAHALVYECDTEASKKFRSKSLANSLHHLNESIKYDINGNNYLPYYHIALHMAHQRALKEAIKYVRVSLMLNSTHLPSIQLLILCLTGLRQYQEAYDLCTLTLKEFPFHLILLYIKAHLEEIVCENGKELALLTGKQILKQWRYLNSEQSKKFNHRTSYCSFIPNINYDTMSLRMEQTLSEVISLESVPIHVAENASQSERRYISQASSVNDCGDNMTFTDEKHSWAFEMQIWLMIVDLFLKLDQITEAETCVNDGAVTVFGLLSHQLMYIKGVISKKRGQWYDAKVHFQNAISINPKHAKALQQLGHTYYLLGNQISADKYLKDSLNIDSTLHETWAYMGLVLDAIGEHERACECHLTSLRLEETNPLLSFSLVSRTILD</sequence>
<dbReference type="Proteomes" id="UP001142055">
    <property type="component" value="Chromosome 1"/>
</dbReference>
<dbReference type="Pfam" id="PF13181">
    <property type="entry name" value="TPR_8"/>
    <property type="match status" value="1"/>
</dbReference>
<keyword evidence="5" id="KW-1185">Reference proteome</keyword>
<dbReference type="Gene3D" id="1.25.40.10">
    <property type="entry name" value="Tetratricopeptide repeat domain"/>
    <property type="match status" value="3"/>
</dbReference>
<comment type="similarity">
    <text evidence="2">Belongs to the YPP1 family.</text>
</comment>
<dbReference type="EMBL" id="JAPWDV010000001">
    <property type="protein sequence ID" value="KAJ6223381.1"/>
    <property type="molecule type" value="Genomic_DNA"/>
</dbReference>
<dbReference type="InterPro" id="IPR011990">
    <property type="entry name" value="TPR-like_helical_dom_sf"/>
</dbReference>
<dbReference type="PANTHER" id="PTHR23083">
    <property type="entry name" value="TETRATRICOPEPTIDE REPEAT PROTEIN, TPR"/>
    <property type="match status" value="1"/>
</dbReference>
<gene>
    <name evidence="4" type="ORF">RDWZM_001926</name>
</gene>
<comment type="function">
    <text evidence="1">Involved in endocytosis.</text>
</comment>
<dbReference type="SMART" id="SM00028">
    <property type="entry name" value="TPR"/>
    <property type="match status" value="4"/>
</dbReference>
<dbReference type="AlphaFoldDB" id="A0A9Q0MCJ4"/>
<dbReference type="SUPFAM" id="SSF48452">
    <property type="entry name" value="TPR-like"/>
    <property type="match status" value="3"/>
</dbReference>
<evidence type="ECO:0000313" key="5">
    <source>
        <dbReference type="Proteomes" id="UP001142055"/>
    </source>
</evidence>
<evidence type="ECO:0000313" key="4">
    <source>
        <dbReference type="EMBL" id="KAJ6223381.1"/>
    </source>
</evidence>
<dbReference type="GO" id="GO:0046854">
    <property type="term" value="P:phosphatidylinositol phosphate biosynthetic process"/>
    <property type="evidence" value="ECO:0007669"/>
    <property type="project" value="TreeGrafter"/>
</dbReference>
<feature type="domain" description="Tetratricopeptide repeat protein 7 N-terminal" evidence="3">
    <location>
        <begin position="5"/>
        <end position="163"/>
    </location>
</feature>
<dbReference type="InterPro" id="IPR051722">
    <property type="entry name" value="Endocytosis_PI4K-reg_protein"/>
</dbReference>
<reference evidence="4" key="1">
    <citation type="submission" date="2022-12" db="EMBL/GenBank/DDBJ databases">
        <title>Genome assemblies of Blomia tropicalis.</title>
        <authorList>
            <person name="Cui Y."/>
        </authorList>
    </citation>
    <scope>NUCLEOTIDE SEQUENCE</scope>
    <source>
        <tissue evidence="4">Adult mites</tissue>
    </source>
</reference>